<proteinExistence type="predicted"/>
<dbReference type="VEuPathDB" id="FungiDB:PHYBLDRAFT_178854"/>
<feature type="chain" id="PRO_5007891800" evidence="2">
    <location>
        <begin position="24"/>
        <end position="86"/>
    </location>
</feature>
<protein>
    <submittedName>
        <fullName evidence="3">Uncharacterized protein</fullName>
    </submittedName>
</protein>
<gene>
    <name evidence="3" type="ORF">PHYBLDRAFT_178854</name>
</gene>
<dbReference type="OrthoDB" id="10453221at2759"/>
<evidence type="ECO:0000313" key="3">
    <source>
        <dbReference type="EMBL" id="OAD81078.1"/>
    </source>
</evidence>
<evidence type="ECO:0000313" key="4">
    <source>
        <dbReference type="Proteomes" id="UP000077315"/>
    </source>
</evidence>
<name>A0A167R867_PHYB8</name>
<feature type="region of interest" description="Disordered" evidence="1">
    <location>
        <begin position="59"/>
        <end position="86"/>
    </location>
</feature>
<evidence type="ECO:0000256" key="2">
    <source>
        <dbReference type="SAM" id="SignalP"/>
    </source>
</evidence>
<dbReference type="AlphaFoldDB" id="A0A167R867"/>
<sequence length="86" mass="9970">MKFYLFLLSVLLLTIFGTQVCIAEDPALLEGQGTIADDIKKFESRPSLIDRLALEREQRQQKAQEQPQKRRRFAKRVPAVQGLKRQ</sequence>
<organism evidence="3 4">
    <name type="scientific">Phycomyces blakesleeanus (strain ATCC 8743b / DSM 1359 / FGSC 10004 / NBRC 33097 / NRRL 1555)</name>
    <dbReference type="NCBI Taxonomy" id="763407"/>
    <lineage>
        <taxon>Eukaryota</taxon>
        <taxon>Fungi</taxon>
        <taxon>Fungi incertae sedis</taxon>
        <taxon>Mucoromycota</taxon>
        <taxon>Mucoromycotina</taxon>
        <taxon>Mucoromycetes</taxon>
        <taxon>Mucorales</taxon>
        <taxon>Phycomycetaceae</taxon>
        <taxon>Phycomyces</taxon>
    </lineage>
</organism>
<dbReference type="Proteomes" id="UP000077315">
    <property type="component" value="Unassembled WGS sequence"/>
</dbReference>
<dbReference type="GeneID" id="28998956"/>
<reference evidence="4" key="1">
    <citation type="submission" date="2015-06" db="EMBL/GenBank/DDBJ databases">
        <title>Expansion of signal transduction pathways in fungi by whole-genome duplication.</title>
        <authorList>
            <consortium name="DOE Joint Genome Institute"/>
            <person name="Corrochano L.M."/>
            <person name="Kuo A."/>
            <person name="Marcet-Houben M."/>
            <person name="Polaino S."/>
            <person name="Salamov A."/>
            <person name="Villalobos J.M."/>
            <person name="Alvarez M.I."/>
            <person name="Avalos J."/>
            <person name="Benito E.P."/>
            <person name="Benoit I."/>
            <person name="Burger G."/>
            <person name="Camino L.P."/>
            <person name="Canovas D."/>
            <person name="Cerda-Olmedo E."/>
            <person name="Cheng J.-F."/>
            <person name="Dominguez A."/>
            <person name="Elias M."/>
            <person name="Eslava A.P."/>
            <person name="Glaser F."/>
            <person name="Grimwood J."/>
            <person name="Gutierrez G."/>
            <person name="Heitman J."/>
            <person name="Henrissat B."/>
            <person name="Iturriaga E.A."/>
            <person name="Lang B.F."/>
            <person name="Lavin J.L."/>
            <person name="Lee S."/>
            <person name="Li W."/>
            <person name="Lindquist E."/>
            <person name="Lopez-Garcia S."/>
            <person name="Luque E.M."/>
            <person name="Marcos A.T."/>
            <person name="Martin J."/>
            <person name="McCluskey K."/>
            <person name="Medina H.R."/>
            <person name="Miralles-Duran A."/>
            <person name="Miyazaki A."/>
            <person name="Munoz-Torres E."/>
            <person name="Oguiza J.A."/>
            <person name="Ohm R."/>
            <person name="Olmedo M."/>
            <person name="Orejas M."/>
            <person name="Ortiz-Castellanos L."/>
            <person name="Pisabarro A.G."/>
            <person name="Rodriguez-Romero J."/>
            <person name="Ruiz-Herrera J."/>
            <person name="Ruiz-Vazquez R."/>
            <person name="Sanz C."/>
            <person name="Schackwitz W."/>
            <person name="Schmutz J."/>
            <person name="Shahriari M."/>
            <person name="Shelest E."/>
            <person name="Silva-Franco F."/>
            <person name="Soanes D."/>
            <person name="Syed K."/>
            <person name="Tagua V.G."/>
            <person name="Talbot N.J."/>
            <person name="Thon M."/>
            <person name="De vries R.P."/>
            <person name="Wiebenga A."/>
            <person name="Yadav J.S."/>
            <person name="Braun E.L."/>
            <person name="Baker S."/>
            <person name="Garre V."/>
            <person name="Horwitz B."/>
            <person name="Torres-Martinez S."/>
            <person name="Idnurm A."/>
            <person name="Herrera-Estrella A."/>
            <person name="Gabaldon T."/>
            <person name="Grigoriev I.V."/>
        </authorList>
    </citation>
    <scope>NUCLEOTIDE SEQUENCE [LARGE SCALE GENOMIC DNA]</scope>
    <source>
        <strain evidence="4">NRRL 1555(-)</strain>
    </source>
</reference>
<evidence type="ECO:0000256" key="1">
    <source>
        <dbReference type="SAM" id="MobiDB-lite"/>
    </source>
</evidence>
<dbReference type="EMBL" id="KV440971">
    <property type="protein sequence ID" value="OAD81078.1"/>
    <property type="molecule type" value="Genomic_DNA"/>
</dbReference>
<keyword evidence="2" id="KW-0732">Signal</keyword>
<keyword evidence="4" id="KW-1185">Reference proteome</keyword>
<accession>A0A167R867</accession>
<feature type="signal peptide" evidence="2">
    <location>
        <begin position="1"/>
        <end position="23"/>
    </location>
</feature>
<dbReference type="RefSeq" id="XP_018299118.1">
    <property type="nucleotide sequence ID" value="XM_018438050.1"/>
</dbReference>
<dbReference type="InParanoid" id="A0A167R867"/>